<sequence length="448" mass="50089">MSLSKQTRQSTAMLTRLSGWGRYPQYQSNIFTPISLTTCQSHLATHTMPLIAHGMGRSYGDSALAEYVINTQELDCLLDFDTHSGQLTCHAGVSLAALLAVFVPKGWFLPVTPGTQFVSIGGAIASDVHGKNHHQHGCFSEYIVSLELLLGDGSRLRCSRSEHPELFHATCGGMGLTGLIINATLQLTAIHSAYINQITYKAANLEEVLALFAEHHAATYSVAWIDCLANNEALGRSLLMLGEHAPEGELHTRHRSKLSIPMEMPKQLLNHYSIRAFNTFYYQRIRQQQSTQCIHYEPFFYPLDGILHWNRLYGRNGFIQYQFVIPQAAGMEGLRTILKRIARSGRGSFLAVLKAFGKANANLLSFPIEGYTLALDFKLAPGLLELLHELDAMVLDFGGRLYLAKDARMHETTFKRSYPQWERFQAVREQYGAIGHFASLQSQRLGLN</sequence>
<dbReference type="SUPFAM" id="SSF56176">
    <property type="entry name" value="FAD-binding/transporter-associated domain-like"/>
    <property type="match status" value="1"/>
</dbReference>
<evidence type="ECO:0000313" key="3">
    <source>
        <dbReference type="EMBL" id="UJS24346.1"/>
    </source>
</evidence>
<keyword evidence="1" id="KW-0274">FAD</keyword>
<dbReference type="InterPro" id="IPR010031">
    <property type="entry name" value="FAD_lactone_oxidase-like"/>
</dbReference>
<dbReference type="InterPro" id="IPR006094">
    <property type="entry name" value="Oxid_FAD_bind_N"/>
</dbReference>
<accession>A0ABY3SY18</accession>
<gene>
    <name evidence="3" type="ORF">L2Y54_20820</name>
</gene>
<protein>
    <submittedName>
        <fullName evidence="3">FAD-binding oxidoreductase</fullName>
    </submittedName>
</protein>
<evidence type="ECO:0000256" key="1">
    <source>
        <dbReference type="ARBA" id="ARBA00022827"/>
    </source>
</evidence>
<dbReference type="PROSITE" id="PS51387">
    <property type="entry name" value="FAD_PCMH"/>
    <property type="match status" value="1"/>
</dbReference>
<keyword evidence="4" id="KW-1185">Reference proteome</keyword>
<reference evidence="3" key="1">
    <citation type="journal article" date="2022" name="Microorganisms">
        <title>Two New Species of Filamentous Sulfur Bacteria of the Genus Thiothrix, Thiothrix winogradskyi sp. nov. and 'Candidatus Thiothrix sulfatifontis' sp. nov.</title>
        <authorList>
            <person name="Ravin N.V."/>
            <person name="Rossetti S."/>
            <person name="Beletsky A.V."/>
            <person name="Kadnikov V.V."/>
            <person name="Rudenko T.S."/>
            <person name="Smolyakov D.D."/>
            <person name="Moskvitina M.I."/>
            <person name="Gureeva M.V."/>
            <person name="Mardanov A.V."/>
            <person name="Grabovich M.Y."/>
        </authorList>
    </citation>
    <scope>NUCLEOTIDE SEQUENCE</scope>
    <source>
        <strain evidence="3">CT3</strain>
    </source>
</reference>
<name>A0ABY3SY18_9GAMM</name>
<keyword evidence="1" id="KW-0285">Flavoprotein</keyword>
<dbReference type="Gene3D" id="3.30.465.10">
    <property type="match status" value="1"/>
</dbReference>
<feature type="domain" description="FAD-binding PCMH-type" evidence="2">
    <location>
        <begin position="23"/>
        <end position="190"/>
    </location>
</feature>
<dbReference type="InterPro" id="IPR016169">
    <property type="entry name" value="FAD-bd_PCMH_sub2"/>
</dbReference>
<dbReference type="PANTHER" id="PTHR43762">
    <property type="entry name" value="L-GULONOLACTONE OXIDASE"/>
    <property type="match status" value="1"/>
</dbReference>
<evidence type="ECO:0000259" key="2">
    <source>
        <dbReference type="PROSITE" id="PS51387"/>
    </source>
</evidence>
<evidence type="ECO:0000313" key="4">
    <source>
        <dbReference type="Proteomes" id="UP001054801"/>
    </source>
</evidence>
<dbReference type="PANTHER" id="PTHR43762:SF1">
    <property type="entry name" value="D-ARABINONO-1,4-LACTONE OXIDASE"/>
    <property type="match status" value="1"/>
</dbReference>
<dbReference type="Proteomes" id="UP001054801">
    <property type="component" value="Chromosome"/>
</dbReference>
<dbReference type="Pfam" id="PF01565">
    <property type="entry name" value="FAD_binding_4"/>
    <property type="match status" value="1"/>
</dbReference>
<dbReference type="InterPro" id="IPR036318">
    <property type="entry name" value="FAD-bd_PCMH-like_sf"/>
</dbReference>
<dbReference type="InterPro" id="IPR016166">
    <property type="entry name" value="FAD-bd_PCMH"/>
</dbReference>
<organism evidence="3 4">
    <name type="scientific">Thiothrix winogradskyi</name>
    <dbReference type="NCBI Taxonomy" id="96472"/>
    <lineage>
        <taxon>Bacteria</taxon>
        <taxon>Pseudomonadati</taxon>
        <taxon>Pseudomonadota</taxon>
        <taxon>Gammaproteobacteria</taxon>
        <taxon>Thiotrichales</taxon>
        <taxon>Thiotrichaceae</taxon>
        <taxon>Thiothrix</taxon>
    </lineage>
</organism>
<dbReference type="EMBL" id="CP091244">
    <property type="protein sequence ID" value="UJS24346.1"/>
    <property type="molecule type" value="Genomic_DNA"/>
</dbReference>
<proteinExistence type="predicted"/>
<dbReference type="RefSeq" id="WP_236498780.1">
    <property type="nucleotide sequence ID" value="NZ_CP091244.1"/>
</dbReference>